<protein>
    <recommendedName>
        <fullName evidence="1">Berberine/berberine-like domain-containing protein</fullName>
    </recommendedName>
</protein>
<keyword evidence="3" id="KW-1185">Reference proteome</keyword>
<reference evidence="2" key="1">
    <citation type="journal article" date="2023" name="Mol. Phylogenet. Evol.">
        <title>Genome-scale phylogeny and comparative genomics of the fungal order Sordariales.</title>
        <authorList>
            <person name="Hensen N."/>
            <person name="Bonometti L."/>
            <person name="Westerberg I."/>
            <person name="Brannstrom I.O."/>
            <person name="Guillou S."/>
            <person name="Cros-Aarteil S."/>
            <person name="Calhoun S."/>
            <person name="Haridas S."/>
            <person name="Kuo A."/>
            <person name="Mondo S."/>
            <person name="Pangilinan J."/>
            <person name="Riley R."/>
            <person name="LaButti K."/>
            <person name="Andreopoulos B."/>
            <person name="Lipzen A."/>
            <person name="Chen C."/>
            <person name="Yan M."/>
            <person name="Daum C."/>
            <person name="Ng V."/>
            <person name="Clum A."/>
            <person name="Steindorff A."/>
            <person name="Ohm R.A."/>
            <person name="Martin F."/>
            <person name="Silar P."/>
            <person name="Natvig D.O."/>
            <person name="Lalanne C."/>
            <person name="Gautier V."/>
            <person name="Ament-Velasquez S.L."/>
            <person name="Kruys A."/>
            <person name="Hutchinson M.I."/>
            <person name="Powell A.J."/>
            <person name="Barry K."/>
            <person name="Miller A.N."/>
            <person name="Grigoriev I.V."/>
            <person name="Debuchy R."/>
            <person name="Gladieux P."/>
            <person name="Hiltunen Thoren M."/>
            <person name="Johannesson H."/>
        </authorList>
    </citation>
    <scope>NUCLEOTIDE SEQUENCE</scope>
    <source>
        <strain evidence="2">CBS 123565</strain>
    </source>
</reference>
<dbReference type="InterPro" id="IPR012951">
    <property type="entry name" value="BBE"/>
</dbReference>
<dbReference type="Proteomes" id="UP001304895">
    <property type="component" value="Unassembled WGS sequence"/>
</dbReference>
<gene>
    <name evidence="2" type="ORF">BT67DRAFT_250505</name>
</gene>
<dbReference type="EMBL" id="MU853446">
    <property type="protein sequence ID" value="KAK4129965.1"/>
    <property type="molecule type" value="Genomic_DNA"/>
</dbReference>
<sequence>MALSRMLLWRTNNTDAVFWQAIYAYWHIFPEYASKGSDGYSMIFPRGPPGSGYAWTMQPWLVPGMALADFRAMVAPLFAQGTALGFSFTPQFFEHDNVYDTWSAHFPTEAVANGNEGDSMEPDFAEAFFGTNYQRLREIKR</sequence>
<reference evidence="2" key="2">
    <citation type="submission" date="2023-05" db="EMBL/GenBank/DDBJ databases">
        <authorList>
            <consortium name="Lawrence Berkeley National Laboratory"/>
            <person name="Steindorff A."/>
            <person name="Hensen N."/>
            <person name="Bonometti L."/>
            <person name="Westerberg I."/>
            <person name="Brannstrom I.O."/>
            <person name="Guillou S."/>
            <person name="Cros-Aarteil S."/>
            <person name="Calhoun S."/>
            <person name="Haridas S."/>
            <person name="Kuo A."/>
            <person name="Mondo S."/>
            <person name="Pangilinan J."/>
            <person name="Riley R."/>
            <person name="Labutti K."/>
            <person name="Andreopoulos B."/>
            <person name="Lipzen A."/>
            <person name="Chen C."/>
            <person name="Yanf M."/>
            <person name="Daum C."/>
            <person name="Ng V."/>
            <person name="Clum A."/>
            <person name="Ohm R."/>
            <person name="Martin F."/>
            <person name="Silar P."/>
            <person name="Natvig D."/>
            <person name="Lalanne C."/>
            <person name="Gautier V."/>
            <person name="Ament-Velasquez S.L."/>
            <person name="Kruys A."/>
            <person name="Hutchinson M.I."/>
            <person name="Powell A.J."/>
            <person name="Barry K."/>
            <person name="Miller A.N."/>
            <person name="Grigoriev I.V."/>
            <person name="Debuchy R."/>
            <person name="Gladieux P."/>
            <person name="Thoren M.H."/>
            <person name="Johannesson H."/>
        </authorList>
    </citation>
    <scope>NUCLEOTIDE SEQUENCE</scope>
    <source>
        <strain evidence="2">CBS 123565</strain>
    </source>
</reference>
<accession>A0AAN6Z8Q8</accession>
<dbReference type="Pfam" id="PF08031">
    <property type="entry name" value="BBE"/>
    <property type="match status" value="1"/>
</dbReference>
<organism evidence="2 3">
    <name type="scientific">Trichocladium antarcticum</name>
    <dbReference type="NCBI Taxonomy" id="1450529"/>
    <lineage>
        <taxon>Eukaryota</taxon>
        <taxon>Fungi</taxon>
        <taxon>Dikarya</taxon>
        <taxon>Ascomycota</taxon>
        <taxon>Pezizomycotina</taxon>
        <taxon>Sordariomycetes</taxon>
        <taxon>Sordariomycetidae</taxon>
        <taxon>Sordariales</taxon>
        <taxon>Chaetomiaceae</taxon>
        <taxon>Trichocladium</taxon>
    </lineage>
</organism>
<dbReference type="AlphaFoldDB" id="A0AAN6Z8Q8"/>
<dbReference type="GO" id="GO:0050660">
    <property type="term" value="F:flavin adenine dinucleotide binding"/>
    <property type="evidence" value="ECO:0007669"/>
    <property type="project" value="InterPro"/>
</dbReference>
<dbReference type="GO" id="GO:0016491">
    <property type="term" value="F:oxidoreductase activity"/>
    <property type="evidence" value="ECO:0007669"/>
    <property type="project" value="InterPro"/>
</dbReference>
<comment type="caution">
    <text evidence="2">The sequence shown here is derived from an EMBL/GenBank/DDBJ whole genome shotgun (WGS) entry which is preliminary data.</text>
</comment>
<evidence type="ECO:0000313" key="3">
    <source>
        <dbReference type="Proteomes" id="UP001304895"/>
    </source>
</evidence>
<proteinExistence type="predicted"/>
<feature type="domain" description="Berberine/berberine-like" evidence="1">
    <location>
        <begin position="115"/>
        <end position="141"/>
    </location>
</feature>
<evidence type="ECO:0000313" key="2">
    <source>
        <dbReference type="EMBL" id="KAK4129965.1"/>
    </source>
</evidence>
<evidence type="ECO:0000259" key="1">
    <source>
        <dbReference type="Pfam" id="PF08031"/>
    </source>
</evidence>
<name>A0AAN6Z8Q8_9PEZI</name>